<evidence type="ECO:0000313" key="4">
    <source>
        <dbReference type="Proteomes" id="UP000216947"/>
    </source>
</evidence>
<dbReference type="Pfam" id="PF07811">
    <property type="entry name" value="TadE"/>
    <property type="match status" value="1"/>
</dbReference>
<organism evidence="3 4">
    <name type="scientific">Bordetella genomosp. 7</name>
    <dbReference type="NCBI Taxonomy" id="1416805"/>
    <lineage>
        <taxon>Bacteria</taxon>
        <taxon>Pseudomonadati</taxon>
        <taxon>Pseudomonadota</taxon>
        <taxon>Betaproteobacteria</taxon>
        <taxon>Burkholderiales</taxon>
        <taxon>Alcaligenaceae</taxon>
        <taxon>Bordetella</taxon>
    </lineage>
</organism>
<name>A0A261RKN9_9BORD</name>
<keyword evidence="4" id="KW-1185">Reference proteome</keyword>
<feature type="transmembrane region" description="Helical" evidence="1">
    <location>
        <begin position="21"/>
        <end position="43"/>
    </location>
</feature>
<proteinExistence type="predicted"/>
<evidence type="ECO:0000256" key="1">
    <source>
        <dbReference type="SAM" id="Phobius"/>
    </source>
</evidence>
<keyword evidence="1" id="KW-1133">Transmembrane helix</keyword>
<comment type="caution">
    <text evidence="3">The sequence shown here is derived from an EMBL/GenBank/DDBJ whole genome shotgun (WGS) entry which is preliminary data.</text>
</comment>
<protein>
    <recommendedName>
        <fullName evidence="2">TadE-like domain-containing protein</fullName>
    </recommendedName>
</protein>
<sequence length="239" mass="25639">MPCVVRRSHCRRLRAVRRPSRGAALVEFAIAAPPLLLLAMLVIEATHWQLAWQRTYVALVEAARAGALHHGHPEVIARAFASHAGADAAGVPPTQDGGPAHGWRIAILQPAPEAVRAHARAGLRVPGAAGRIAASNDYQAEHHASRGAIAGHTIYDANTLWLRLTYPHRPLAPLTRTLLRTVADAAGPCARPWLAKGLLALRLELRIEMQSHPVDWHAAPAVRHEAVGYGAEGCNGKPP</sequence>
<dbReference type="AlphaFoldDB" id="A0A261RKN9"/>
<evidence type="ECO:0000313" key="3">
    <source>
        <dbReference type="EMBL" id="OZI24863.1"/>
    </source>
</evidence>
<dbReference type="InterPro" id="IPR012495">
    <property type="entry name" value="TadE-like_dom"/>
</dbReference>
<dbReference type="EMBL" id="NEVK01000003">
    <property type="protein sequence ID" value="OZI24863.1"/>
    <property type="molecule type" value="Genomic_DNA"/>
</dbReference>
<keyword evidence="1" id="KW-0812">Transmembrane</keyword>
<keyword evidence="1" id="KW-0472">Membrane</keyword>
<dbReference type="Proteomes" id="UP000216947">
    <property type="component" value="Unassembled WGS sequence"/>
</dbReference>
<feature type="domain" description="TadE-like" evidence="2">
    <location>
        <begin position="22"/>
        <end position="64"/>
    </location>
</feature>
<gene>
    <name evidence="3" type="ORF">CAL19_05075</name>
</gene>
<accession>A0A261RKN9</accession>
<reference evidence="4" key="1">
    <citation type="submission" date="2017-05" db="EMBL/GenBank/DDBJ databases">
        <title>Complete and WGS of Bordetella genogroups.</title>
        <authorList>
            <person name="Spilker T."/>
            <person name="Lipuma J."/>
        </authorList>
    </citation>
    <scope>NUCLEOTIDE SEQUENCE [LARGE SCALE GENOMIC DNA]</scope>
    <source>
        <strain evidence="4">AU18089</strain>
    </source>
</reference>
<evidence type="ECO:0000259" key="2">
    <source>
        <dbReference type="Pfam" id="PF07811"/>
    </source>
</evidence>